<dbReference type="AlphaFoldDB" id="A0A8H9GSM2"/>
<keyword evidence="3" id="KW-1185">Reference proteome</keyword>
<proteinExistence type="predicted"/>
<name>A0A8H9GSM2_9DEIO</name>
<protein>
    <submittedName>
        <fullName evidence="2">Uncharacterized protein</fullName>
    </submittedName>
</protein>
<keyword evidence="1" id="KW-1133">Transmembrane helix</keyword>
<reference evidence="3" key="1">
    <citation type="journal article" date="2019" name="Int. J. Syst. Evol. Microbiol.">
        <title>The Global Catalogue of Microorganisms (GCM) 10K type strain sequencing project: providing services to taxonomists for standard genome sequencing and annotation.</title>
        <authorList>
            <consortium name="The Broad Institute Genomics Platform"/>
            <consortium name="The Broad Institute Genome Sequencing Center for Infectious Disease"/>
            <person name="Wu L."/>
            <person name="Ma J."/>
        </authorList>
    </citation>
    <scope>NUCLEOTIDE SEQUENCE [LARGE SCALE GENOMIC DNA]</scope>
    <source>
        <strain evidence="3">JCM 31047</strain>
    </source>
</reference>
<comment type="caution">
    <text evidence="2">The sequence shown here is derived from an EMBL/GenBank/DDBJ whole genome shotgun (WGS) entry which is preliminary data.</text>
</comment>
<sequence>MRPAAHNVPVPPYALQLLIALVLVGVTRLAAYPLTVGGGVVDALDAVLMMLALVNLRLAWTGANASGGGRAPAWFVVAGLVTAGLITLAMVAALTPRPA</sequence>
<evidence type="ECO:0000313" key="3">
    <source>
        <dbReference type="Proteomes" id="UP000600547"/>
    </source>
</evidence>
<organism evidence="2 3">
    <name type="scientific">Deinococcus arenae</name>
    <dbReference type="NCBI Taxonomy" id="1452751"/>
    <lineage>
        <taxon>Bacteria</taxon>
        <taxon>Thermotogati</taxon>
        <taxon>Deinococcota</taxon>
        <taxon>Deinococci</taxon>
        <taxon>Deinococcales</taxon>
        <taxon>Deinococcaceae</taxon>
        <taxon>Deinococcus</taxon>
    </lineage>
</organism>
<keyword evidence="1" id="KW-0812">Transmembrane</keyword>
<feature type="transmembrane region" description="Helical" evidence="1">
    <location>
        <begin position="43"/>
        <end position="60"/>
    </location>
</feature>
<gene>
    <name evidence="2" type="ORF">GCM10008956_28480</name>
</gene>
<evidence type="ECO:0000256" key="1">
    <source>
        <dbReference type="SAM" id="Phobius"/>
    </source>
</evidence>
<keyword evidence="1" id="KW-0472">Membrane</keyword>
<accession>A0A8H9GSM2</accession>
<dbReference type="Proteomes" id="UP000600547">
    <property type="component" value="Unassembled WGS sequence"/>
</dbReference>
<evidence type="ECO:0000313" key="2">
    <source>
        <dbReference type="EMBL" id="GGM50682.1"/>
    </source>
</evidence>
<dbReference type="EMBL" id="BMQG01000010">
    <property type="protein sequence ID" value="GGM50682.1"/>
    <property type="molecule type" value="Genomic_DNA"/>
</dbReference>
<feature type="transmembrane region" description="Helical" evidence="1">
    <location>
        <begin position="72"/>
        <end position="94"/>
    </location>
</feature>
<feature type="transmembrane region" description="Helical" evidence="1">
    <location>
        <begin position="12"/>
        <end position="31"/>
    </location>
</feature>